<dbReference type="GO" id="GO:0005886">
    <property type="term" value="C:plasma membrane"/>
    <property type="evidence" value="ECO:0007669"/>
    <property type="project" value="TreeGrafter"/>
</dbReference>
<feature type="domain" description="Plastocyanin-like" evidence="5">
    <location>
        <begin position="209"/>
        <end position="362"/>
    </location>
</feature>
<evidence type="ECO:0000259" key="6">
    <source>
        <dbReference type="Pfam" id="PF07731"/>
    </source>
</evidence>
<dbReference type="InterPro" id="IPR008972">
    <property type="entry name" value="Cupredoxin"/>
</dbReference>
<keyword evidence="4" id="KW-0186">Copper</keyword>
<comment type="caution">
    <text evidence="8">The sequence shown here is derived from an EMBL/GenBank/DDBJ whole genome shotgun (WGS) entry which is preliminary data.</text>
</comment>
<gene>
    <name evidence="8" type="ORF">HCN44_006715</name>
</gene>
<evidence type="ECO:0008006" key="10">
    <source>
        <dbReference type="Google" id="ProtNLM"/>
    </source>
</evidence>
<dbReference type="InterPro" id="IPR011707">
    <property type="entry name" value="Cu-oxidase-like_N"/>
</dbReference>
<keyword evidence="3" id="KW-0560">Oxidoreductase</keyword>
<dbReference type="CDD" id="cd13858">
    <property type="entry name" value="CuRO_1_tcLCC2_insect_like"/>
    <property type="match status" value="1"/>
</dbReference>
<feature type="domain" description="Plastocyanin-like" evidence="6">
    <location>
        <begin position="470"/>
        <end position="603"/>
    </location>
</feature>
<dbReference type="SUPFAM" id="SSF49503">
    <property type="entry name" value="Cupredoxins"/>
    <property type="match status" value="3"/>
</dbReference>
<dbReference type="GO" id="GO:0006826">
    <property type="term" value="P:iron ion transport"/>
    <property type="evidence" value="ECO:0007669"/>
    <property type="project" value="TreeGrafter"/>
</dbReference>
<name>A0A834XXZ5_APHGI</name>
<dbReference type="InterPro" id="IPR002355">
    <property type="entry name" value="Cu_oxidase_Cu_BS"/>
</dbReference>
<feature type="domain" description="Plastocyanin-like" evidence="7">
    <location>
        <begin position="89"/>
        <end position="193"/>
    </location>
</feature>
<dbReference type="GO" id="GO:0005507">
    <property type="term" value="F:copper ion binding"/>
    <property type="evidence" value="ECO:0007669"/>
    <property type="project" value="InterPro"/>
</dbReference>
<dbReference type="Pfam" id="PF07732">
    <property type="entry name" value="Cu-oxidase_3"/>
    <property type="match status" value="1"/>
</dbReference>
<evidence type="ECO:0000256" key="1">
    <source>
        <dbReference type="ARBA" id="ARBA00010609"/>
    </source>
</evidence>
<evidence type="ECO:0000256" key="3">
    <source>
        <dbReference type="ARBA" id="ARBA00023002"/>
    </source>
</evidence>
<evidence type="ECO:0000313" key="8">
    <source>
        <dbReference type="EMBL" id="KAF7995608.1"/>
    </source>
</evidence>
<dbReference type="PROSITE" id="PS00080">
    <property type="entry name" value="MULTICOPPER_OXIDASE2"/>
    <property type="match status" value="1"/>
</dbReference>
<evidence type="ECO:0000259" key="7">
    <source>
        <dbReference type="Pfam" id="PF07732"/>
    </source>
</evidence>
<evidence type="ECO:0000313" key="9">
    <source>
        <dbReference type="Proteomes" id="UP000639338"/>
    </source>
</evidence>
<evidence type="ECO:0000256" key="2">
    <source>
        <dbReference type="ARBA" id="ARBA00022723"/>
    </source>
</evidence>
<dbReference type="PANTHER" id="PTHR11709:SF394">
    <property type="entry name" value="FI03373P-RELATED"/>
    <property type="match status" value="1"/>
</dbReference>
<dbReference type="OrthoDB" id="2121828at2759"/>
<dbReference type="AlphaFoldDB" id="A0A834XXZ5"/>
<organism evidence="8 9">
    <name type="scientific">Aphidius gifuensis</name>
    <name type="common">Parasitoid wasp</name>
    <dbReference type="NCBI Taxonomy" id="684658"/>
    <lineage>
        <taxon>Eukaryota</taxon>
        <taxon>Metazoa</taxon>
        <taxon>Ecdysozoa</taxon>
        <taxon>Arthropoda</taxon>
        <taxon>Hexapoda</taxon>
        <taxon>Insecta</taxon>
        <taxon>Pterygota</taxon>
        <taxon>Neoptera</taxon>
        <taxon>Endopterygota</taxon>
        <taxon>Hymenoptera</taxon>
        <taxon>Apocrita</taxon>
        <taxon>Ichneumonoidea</taxon>
        <taxon>Braconidae</taxon>
        <taxon>Aphidiinae</taxon>
        <taxon>Aphidius</taxon>
    </lineage>
</organism>
<dbReference type="GO" id="GO:0016491">
    <property type="term" value="F:oxidoreductase activity"/>
    <property type="evidence" value="ECO:0007669"/>
    <property type="project" value="UniProtKB-KW"/>
</dbReference>
<reference evidence="8 9" key="1">
    <citation type="submission" date="2020-08" db="EMBL/GenBank/DDBJ databases">
        <title>Aphidius gifuensis genome sequencing and assembly.</title>
        <authorList>
            <person name="Du Z."/>
        </authorList>
    </citation>
    <scope>NUCLEOTIDE SEQUENCE [LARGE SCALE GENOMIC DNA]</scope>
    <source>
        <strain evidence="8">YNYX2018</strain>
        <tissue evidence="8">Adults</tissue>
    </source>
</reference>
<keyword evidence="9" id="KW-1185">Reference proteome</keyword>
<dbReference type="CDD" id="cd13884">
    <property type="entry name" value="CuRO_2_tcLCC_insect_like"/>
    <property type="match status" value="1"/>
</dbReference>
<evidence type="ECO:0000256" key="4">
    <source>
        <dbReference type="ARBA" id="ARBA00023008"/>
    </source>
</evidence>
<dbReference type="FunFam" id="2.60.40.420:FF:000045">
    <property type="entry name" value="Laccase 2"/>
    <property type="match status" value="1"/>
</dbReference>
<comment type="similarity">
    <text evidence="1">Belongs to the multicopper oxidase family.</text>
</comment>
<dbReference type="Pfam" id="PF00394">
    <property type="entry name" value="Cu-oxidase"/>
    <property type="match status" value="1"/>
</dbReference>
<dbReference type="Gene3D" id="2.60.40.420">
    <property type="entry name" value="Cupredoxins - blue copper proteins"/>
    <property type="match status" value="3"/>
</dbReference>
<accession>A0A834XXZ5</accession>
<dbReference type="InterPro" id="IPR001117">
    <property type="entry name" value="Cu-oxidase_2nd"/>
</dbReference>
<dbReference type="CDD" id="cd13905">
    <property type="entry name" value="CuRO_3_tcLLC2_insect_like"/>
    <property type="match status" value="1"/>
</dbReference>
<dbReference type="Proteomes" id="UP000639338">
    <property type="component" value="Unassembled WGS sequence"/>
</dbReference>
<dbReference type="PANTHER" id="PTHR11709">
    <property type="entry name" value="MULTI-COPPER OXIDASE"/>
    <property type="match status" value="1"/>
</dbReference>
<protein>
    <recommendedName>
        <fullName evidence="10">Laccase</fullName>
    </recommendedName>
</protein>
<dbReference type="InterPro" id="IPR045087">
    <property type="entry name" value="Cu-oxidase_fam"/>
</dbReference>
<evidence type="ECO:0000259" key="5">
    <source>
        <dbReference type="Pfam" id="PF00394"/>
    </source>
</evidence>
<dbReference type="InterPro" id="IPR011706">
    <property type="entry name" value="Cu-oxidase_C"/>
</dbReference>
<sequence length="621" mass="71041">MKKLLVIIDFYLINIINGYLSKSLDLNYSNPNISGGINHDCYRECKNHDKKSCYYEFVVSQDTSMSYSCKNCPFVLSDCYLEGCITGGGHVRTVSVVNHMLPGPSIQVCEGDVVKVNVINKLHSESTTIHWHGIHQNNTNYMDGVPFISQCPVLPNNKFIYEFIASPSGTHMWHSHIGFQEADGLHGSLIVRKFNDSLSKYYDYDIAEHVMIIWHWYDTTTESKLSTALHRFDNVYGYGFLINGLSSQVLFNKNNQTFNIPKKIFHVDKNKKYRFRVIFNSPIYCPVQVSIDDHKLLVIASETGEIEPVEVDSFMLNAGERYDFVLNANKKPKNYWIRYRGLGDCLKKNIKASEVAVLHYNEVENNEPSEAIGYENSYRSGVLLNPVNILQENYQNCSLIKFVDLNNSKDFQDNISKIPDDVFYFKFSFDTYYSYFIPGPYPLINNVAFDYPSSPLASQADETPAEKICQNGNYTNKKCIDNFCKCLSIYNVKIGSLVEMVFVDTSSDHDQDHPMHIHGHDFYVVSMETIGSNITLDYVKHLNQQGLIKKKFNRAPVKDNVNVPTKGFLVIRFIAKNPGYWIAHCHIANHMDMGMNFVLKVGDDKDIPKVPGNFPKCGHFY</sequence>
<dbReference type="Pfam" id="PF07731">
    <property type="entry name" value="Cu-oxidase_2"/>
    <property type="match status" value="1"/>
</dbReference>
<dbReference type="EMBL" id="JACMRX010000002">
    <property type="protein sequence ID" value="KAF7995608.1"/>
    <property type="molecule type" value="Genomic_DNA"/>
</dbReference>
<proteinExistence type="inferred from homology"/>
<keyword evidence="2" id="KW-0479">Metal-binding</keyword>